<keyword evidence="2" id="KW-1185">Reference proteome</keyword>
<protein>
    <submittedName>
        <fullName evidence="1">Uncharacterized protein</fullName>
    </submittedName>
</protein>
<accession>A0A1W1VQD6</accession>
<evidence type="ECO:0000313" key="2">
    <source>
        <dbReference type="Proteomes" id="UP000192731"/>
    </source>
</evidence>
<dbReference type="EMBL" id="FWWT01000022">
    <property type="protein sequence ID" value="SMB95301.1"/>
    <property type="molecule type" value="Genomic_DNA"/>
</dbReference>
<gene>
    <name evidence="1" type="ORF">SAMN00017405_0372</name>
</gene>
<reference evidence="1 2" key="1">
    <citation type="submission" date="2017-04" db="EMBL/GenBank/DDBJ databases">
        <authorList>
            <person name="Afonso C.L."/>
            <person name="Miller P.J."/>
            <person name="Scott M.A."/>
            <person name="Spackman E."/>
            <person name="Goraichik I."/>
            <person name="Dimitrov K.M."/>
            <person name="Suarez D.L."/>
            <person name="Swayne D.E."/>
        </authorList>
    </citation>
    <scope>NUCLEOTIDE SEQUENCE [LARGE SCALE GENOMIC DNA]</scope>
    <source>
        <strain evidence="1 2">DSM 11270</strain>
    </source>
</reference>
<sequence length="57" mass="6445">MEILYADLCEMGERATRENSLGIKLVPTVLNLREKVEIELEKRGTLAGLLDQWSKVA</sequence>
<proteinExistence type="predicted"/>
<dbReference type="RefSeq" id="WP_242941980.1">
    <property type="nucleotide sequence ID" value="NZ_FWWT01000022.1"/>
</dbReference>
<name>A0A1W1VQD6_DESTI</name>
<organism evidence="1 2">
    <name type="scientific">Desulfonispora thiosulfatigenes DSM 11270</name>
    <dbReference type="NCBI Taxonomy" id="656914"/>
    <lineage>
        <taxon>Bacteria</taxon>
        <taxon>Bacillati</taxon>
        <taxon>Bacillota</taxon>
        <taxon>Clostridia</taxon>
        <taxon>Eubacteriales</taxon>
        <taxon>Peptococcaceae</taxon>
        <taxon>Desulfonispora</taxon>
    </lineage>
</organism>
<dbReference type="STRING" id="656914.SAMN00017405_0372"/>
<dbReference type="AlphaFoldDB" id="A0A1W1VQD6"/>
<evidence type="ECO:0000313" key="1">
    <source>
        <dbReference type="EMBL" id="SMB95301.1"/>
    </source>
</evidence>
<dbReference type="Proteomes" id="UP000192731">
    <property type="component" value="Unassembled WGS sequence"/>
</dbReference>